<dbReference type="InterPro" id="IPR045865">
    <property type="entry name" value="ACT-like_dom_sf"/>
</dbReference>
<sequence length="282" mass="31636">MYLDLLNMPAQPSLHTPTRLIEVVYFRNTLFQLPIHILPATMIIVTGVTMSSISQTVYEVVSGDPILQQCISREIVNFTKLARKLKPIVSQIVGHDVAVESIKMSLIRYAYRLAEERYTFSREVLAILANSSVEVRTGIAIITIRSKVFHTAMPLLTKLAIRSRFIAIMQSITTATIVLDNDTADEFIKNIDNSDIVYVQKDQAAIVVVSPEDIMYTPGVIAYVSNILAQNSVNIIHIESCYTDTIIIVSKNDIQKAFNILMKYIDAAKKSLKIGNRSTHYL</sequence>
<dbReference type="EMBL" id="DTBZ01000073">
    <property type="protein sequence ID" value="HGQ18013.1"/>
    <property type="molecule type" value="Genomic_DNA"/>
</dbReference>
<gene>
    <name evidence="2" type="ORF">ENU30_03385</name>
</gene>
<comment type="caution">
    <text evidence="2">The sequence shown here is derived from an EMBL/GenBank/DDBJ whole genome shotgun (WGS) entry which is preliminary data.</text>
</comment>
<proteinExistence type="predicted"/>
<organism evidence="2">
    <name type="scientific">Ignisphaera aggregans</name>
    <dbReference type="NCBI Taxonomy" id="334771"/>
    <lineage>
        <taxon>Archaea</taxon>
        <taxon>Thermoproteota</taxon>
        <taxon>Thermoprotei</taxon>
        <taxon>Desulfurococcales</taxon>
        <taxon>Desulfurococcaceae</taxon>
        <taxon>Ignisphaera</taxon>
    </lineage>
</organism>
<dbReference type="Pfam" id="PF13840">
    <property type="entry name" value="ACT_7"/>
    <property type="match status" value="1"/>
</dbReference>
<feature type="domain" description="CASTOR ACT" evidence="1">
    <location>
        <begin position="199"/>
        <end position="261"/>
    </location>
</feature>
<dbReference type="AlphaFoldDB" id="A0A7J3JQC1"/>
<reference evidence="2" key="1">
    <citation type="journal article" date="2020" name="mSystems">
        <title>Genome- and Community-Level Interaction Insights into Carbon Utilization and Element Cycling Functions of Hydrothermarchaeota in Hydrothermal Sediment.</title>
        <authorList>
            <person name="Zhou Z."/>
            <person name="Liu Y."/>
            <person name="Xu W."/>
            <person name="Pan J."/>
            <person name="Luo Z.H."/>
            <person name="Li M."/>
        </authorList>
    </citation>
    <scope>NUCLEOTIDE SEQUENCE [LARGE SCALE GENOMIC DNA]</scope>
    <source>
        <strain evidence="2">SpSt-657</strain>
    </source>
</reference>
<dbReference type="SUPFAM" id="SSF55021">
    <property type="entry name" value="ACT-like"/>
    <property type="match status" value="1"/>
</dbReference>
<accession>A0A7J3JQC1</accession>
<dbReference type="Gene3D" id="3.30.2130.10">
    <property type="entry name" value="VC0802-like"/>
    <property type="match status" value="1"/>
</dbReference>
<name>A0A7J3JQC1_9CREN</name>
<dbReference type="InterPro" id="IPR027795">
    <property type="entry name" value="CASTOR_ACT_dom"/>
</dbReference>
<evidence type="ECO:0000259" key="1">
    <source>
        <dbReference type="Pfam" id="PF13840"/>
    </source>
</evidence>
<protein>
    <submittedName>
        <fullName evidence="2">ACT domain-containing protein</fullName>
    </submittedName>
</protein>
<evidence type="ECO:0000313" key="2">
    <source>
        <dbReference type="EMBL" id="HGQ18013.1"/>
    </source>
</evidence>